<feature type="non-terminal residue" evidence="6">
    <location>
        <position position="1"/>
    </location>
</feature>
<evidence type="ECO:0000256" key="1">
    <source>
        <dbReference type="ARBA" id="ARBA00022519"/>
    </source>
</evidence>
<dbReference type="Proteomes" id="UP000054092">
    <property type="component" value="Unassembled WGS sequence"/>
</dbReference>
<dbReference type="Pfam" id="PF04101">
    <property type="entry name" value="Glyco_tran_28_C"/>
    <property type="match status" value="1"/>
</dbReference>
<dbReference type="Gene3D" id="3.40.50.2000">
    <property type="entry name" value="Glycogen Phosphorylase B"/>
    <property type="match status" value="2"/>
</dbReference>
<proteinExistence type="predicted"/>
<dbReference type="GO" id="GO:0005975">
    <property type="term" value="P:carbohydrate metabolic process"/>
    <property type="evidence" value="ECO:0007669"/>
    <property type="project" value="InterPro"/>
</dbReference>
<sequence length="324" mass="36531">LDLLYFTVSGKIDDRNVEQDFPGAKRVPLRLTGLRRPLYNPANAGILFSHFNTERYVKRQLSEFSPDFLFSTGGYVSYPVVKAAHQLEIPVFIHEQNSVVGIANKRLAKYARLFFISFEESREALDIPQEKIVSSGNPVREARASRSEVFKKFSLSEKSPLIVVLGGSLGSETINKVFEELYCGMRERKKELSFVHSTGNDETALSLRRFPFVRPYAYIENLTDVIACADLVVSRGGATTIAELQYFGRKGIIIPWPGASENHQFHNALSLERVGLGYVILEEKLTSAALSIAIDEMLQKEISYKPPRRPVEIVLDNILREESI</sequence>
<evidence type="ECO:0000259" key="5">
    <source>
        <dbReference type="Pfam" id="PF04101"/>
    </source>
</evidence>
<dbReference type="GO" id="GO:0016758">
    <property type="term" value="F:hexosyltransferase activity"/>
    <property type="evidence" value="ECO:0007669"/>
    <property type="project" value="InterPro"/>
</dbReference>
<evidence type="ECO:0000256" key="3">
    <source>
        <dbReference type="ARBA" id="ARBA00022679"/>
    </source>
</evidence>
<dbReference type="EMBL" id="LGGP01000115">
    <property type="protein sequence ID" value="KUK80759.1"/>
    <property type="molecule type" value="Genomic_DNA"/>
</dbReference>
<evidence type="ECO:0000256" key="2">
    <source>
        <dbReference type="ARBA" id="ARBA00022676"/>
    </source>
</evidence>
<dbReference type="PATRIC" id="fig|1184387.3.peg.1177"/>
<dbReference type="PANTHER" id="PTHR21015:SF22">
    <property type="entry name" value="GLYCOSYLTRANSFERASE"/>
    <property type="match status" value="1"/>
</dbReference>
<dbReference type="GO" id="GO:1901137">
    <property type="term" value="P:carbohydrate derivative biosynthetic process"/>
    <property type="evidence" value="ECO:0007669"/>
    <property type="project" value="UniProtKB-ARBA"/>
</dbReference>
<gene>
    <name evidence="6" type="ORF">XD94_0787</name>
</gene>
<feature type="domain" description="Glycosyl transferase family 28 C-terminal" evidence="5">
    <location>
        <begin position="162"/>
        <end position="303"/>
    </location>
</feature>
<organism evidence="6 7">
    <name type="scientific">Mesotoga prima</name>
    <dbReference type="NCBI Taxonomy" id="1184387"/>
    <lineage>
        <taxon>Bacteria</taxon>
        <taxon>Thermotogati</taxon>
        <taxon>Thermotogota</taxon>
        <taxon>Thermotogae</taxon>
        <taxon>Kosmotogales</taxon>
        <taxon>Kosmotogaceae</taxon>
        <taxon>Mesotoga</taxon>
    </lineage>
</organism>
<protein>
    <submittedName>
        <fullName evidence="6">UDP-N-acetylglucosamine--N-acetylmuramyl-(Pentapeptide) pyrophosphoryl-undecaprenol N-acetylglucosamine transferase</fullName>
    </submittedName>
</protein>
<name>A0A101HQ26_9BACT</name>
<dbReference type="PANTHER" id="PTHR21015">
    <property type="entry name" value="UDP-N-ACETYLGLUCOSAMINE--N-ACETYLMURAMYL-(PENTAPEPTIDE) PYROPHOSPHORYL-UNDECAPRENOL N-ACETYLGLUCOSAMINE TRANSFERASE 1"/>
    <property type="match status" value="1"/>
</dbReference>
<accession>A0A101HQ26</accession>
<keyword evidence="3 6" id="KW-0808">Transferase</keyword>
<dbReference type="InterPro" id="IPR004276">
    <property type="entry name" value="GlycoTrans_28_N"/>
</dbReference>
<keyword evidence="1" id="KW-0472">Membrane</keyword>
<keyword evidence="2" id="KW-0328">Glycosyltransferase</keyword>
<evidence type="ECO:0000313" key="7">
    <source>
        <dbReference type="Proteomes" id="UP000054092"/>
    </source>
</evidence>
<dbReference type="AlphaFoldDB" id="A0A101HQ26"/>
<keyword evidence="1" id="KW-1003">Cell membrane</keyword>
<dbReference type="InterPro" id="IPR007235">
    <property type="entry name" value="Glyco_trans_28_C"/>
</dbReference>
<dbReference type="CDD" id="cd03785">
    <property type="entry name" value="GT28_MurG"/>
    <property type="match status" value="1"/>
</dbReference>
<evidence type="ECO:0000259" key="4">
    <source>
        <dbReference type="Pfam" id="PF03033"/>
    </source>
</evidence>
<dbReference type="Pfam" id="PF03033">
    <property type="entry name" value="Glyco_transf_28"/>
    <property type="match status" value="1"/>
</dbReference>
<comment type="caution">
    <text evidence="6">The sequence shown here is derived from an EMBL/GenBank/DDBJ whole genome shotgun (WGS) entry which is preliminary data.</text>
</comment>
<feature type="domain" description="Glycosyltransferase family 28 N-terminal" evidence="4">
    <location>
        <begin position="14"/>
        <end position="112"/>
    </location>
</feature>
<evidence type="ECO:0000313" key="6">
    <source>
        <dbReference type="EMBL" id="KUK80759.1"/>
    </source>
</evidence>
<keyword evidence="1" id="KW-0997">Cell inner membrane</keyword>
<dbReference type="SUPFAM" id="SSF53756">
    <property type="entry name" value="UDP-Glycosyltransferase/glycogen phosphorylase"/>
    <property type="match status" value="1"/>
</dbReference>
<reference evidence="7" key="1">
    <citation type="journal article" date="2015" name="MBio">
        <title>Genome-Resolved Metagenomic Analysis Reveals Roles for Candidate Phyla and Other Microbial Community Members in Biogeochemical Transformations in Oil Reservoirs.</title>
        <authorList>
            <person name="Hu P."/>
            <person name="Tom L."/>
            <person name="Singh A."/>
            <person name="Thomas B.C."/>
            <person name="Baker B.J."/>
            <person name="Piceno Y.M."/>
            <person name="Andersen G.L."/>
            <person name="Banfield J.F."/>
        </authorList>
    </citation>
    <scope>NUCLEOTIDE SEQUENCE [LARGE SCALE GENOMIC DNA]</scope>
</reference>